<dbReference type="Proteomes" id="UP000191691">
    <property type="component" value="Unassembled WGS sequence"/>
</dbReference>
<name>A0A1V6YWC6_PENNA</name>
<organism evidence="2 3">
    <name type="scientific">Penicillium nalgiovense</name>
    <dbReference type="NCBI Taxonomy" id="60175"/>
    <lineage>
        <taxon>Eukaryota</taxon>
        <taxon>Fungi</taxon>
        <taxon>Dikarya</taxon>
        <taxon>Ascomycota</taxon>
        <taxon>Pezizomycotina</taxon>
        <taxon>Eurotiomycetes</taxon>
        <taxon>Eurotiomycetidae</taxon>
        <taxon>Eurotiales</taxon>
        <taxon>Aspergillaceae</taxon>
        <taxon>Penicillium</taxon>
    </lineage>
</organism>
<sequence>MSFVNLLYTICLLLPTELKWDSIQHHLNLHIGEAEYKAVVDGGLVDPDGEMQVLLEVKAFAQNGLHCSARDGKPFFAKAMVKRAMQNDVPNGN</sequence>
<keyword evidence="3" id="KW-1185">Reference proteome</keyword>
<comment type="caution">
    <text evidence="2">The sequence shown here is derived from an EMBL/GenBank/DDBJ whole genome shotgun (WGS) entry which is preliminary data.</text>
</comment>
<evidence type="ECO:0000313" key="3">
    <source>
        <dbReference type="Proteomes" id="UP000191691"/>
    </source>
</evidence>
<gene>
    <name evidence="2" type="ORF">PENNAL_c0009G07093</name>
</gene>
<proteinExistence type="predicted"/>
<evidence type="ECO:0000256" key="1">
    <source>
        <dbReference type="SAM" id="SignalP"/>
    </source>
</evidence>
<accession>A0A1V6YWC6</accession>
<keyword evidence="1" id="KW-0732">Signal</keyword>
<feature type="chain" id="PRO_5012280238" evidence="1">
    <location>
        <begin position="21"/>
        <end position="93"/>
    </location>
</feature>
<feature type="signal peptide" evidence="1">
    <location>
        <begin position="1"/>
        <end position="20"/>
    </location>
</feature>
<dbReference type="EMBL" id="MOOB01000009">
    <property type="protein sequence ID" value="OQE91627.1"/>
    <property type="molecule type" value="Genomic_DNA"/>
</dbReference>
<dbReference type="STRING" id="60175.A0A1V6YWC6"/>
<dbReference type="AlphaFoldDB" id="A0A1V6YWC6"/>
<evidence type="ECO:0000313" key="2">
    <source>
        <dbReference type="EMBL" id="OQE91627.1"/>
    </source>
</evidence>
<reference evidence="3" key="1">
    <citation type="journal article" date="2017" name="Nat. Microbiol.">
        <title>Global analysis of biosynthetic gene clusters reveals vast potential of secondary metabolite production in Penicillium species.</title>
        <authorList>
            <person name="Nielsen J.C."/>
            <person name="Grijseels S."/>
            <person name="Prigent S."/>
            <person name="Ji B."/>
            <person name="Dainat J."/>
            <person name="Nielsen K.F."/>
            <person name="Frisvad J.C."/>
            <person name="Workman M."/>
            <person name="Nielsen J."/>
        </authorList>
    </citation>
    <scope>NUCLEOTIDE SEQUENCE [LARGE SCALE GENOMIC DNA]</scope>
    <source>
        <strain evidence="3">IBT 13039</strain>
    </source>
</reference>
<protein>
    <submittedName>
        <fullName evidence="2">Uncharacterized protein</fullName>
    </submittedName>
</protein>